<evidence type="ECO:0000313" key="3">
    <source>
        <dbReference type="Proteomes" id="UP000294684"/>
    </source>
</evidence>
<reference evidence="2 3" key="1">
    <citation type="submission" date="2019-03" db="EMBL/GenBank/DDBJ databases">
        <title>Genomic Encyclopedia of Archaeal and Bacterial Type Strains, Phase II (KMG-II): from individual species to whole genera.</title>
        <authorList>
            <person name="Goeker M."/>
        </authorList>
    </citation>
    <scope>NUCLEOTIDE SEQUENCE [LARGE SCALE GENOMIC DNA]</scope>
    <source>
        <strain evidence="2 3">DSM 21537</strain>
    </source>
</reference>
<dbReference type="PROSITE" id="PS51257">
    <property type="entry name" value="PROKAR_LIPOPROTEIN"/>
    <property type="match status" value="1"/>
</dbReference>
<gene>
    <name evidence="2" type="ORF">CLV96_1633</name>
</gene>
<dbReference type="InterPro" id="IPR016186">
    <property type="entry name" value="C-type_lectin-like/link_sf"/>
</dbReference>
<feature type="domain" description="DUF1554" evidence="1">
    <location>
        <begin position="181"/>
        <end position="307"/>
    </location>
</feature>
<dbReference type="SUPFAM" id="SSF56436">
    <property type="entry name" value="C-type lectin-like"/>
    <property type="match status" value="1"/>
</dbReference>
<dbReference type="Pfam" id="PF07588">
    <property type="entry name" value="DUF1554"/>
    <property type="match status" value="1"/>
</dbReference>
<dbReference type="InterPro" id="IPR016187">
    <property type="entry name" value="CTDL_fold"/>
</dbReference>
<dbReference type="AlphaFoldDB" id="A0A4R8MTP4"/>
<sequence length="332" mass="35486">MFFRTLLIGVLFLSCSKNLYNNPCDPESKSFVETFLVLAVSGEQKNACFPGITIKDNFGLLLSSTTGLISEHGGNAAFGSSLTYKLNLGSEPKENVNVNIVVSNPSYATVSPTSIIWTPNDWQLERMITVTAVNDTLLNGTRDFLIRFVPTSADSNLRLQERLILMQIQDNDKRLFVNSTLTKGNLGGIVGADAMCSMDPKCPVGSQCKAMLVTDTGVRIASVTANAGDGQVDWVLKPYASYYQSNNITLIGTTNGVSLLTFPVLAGIDPGSVTTWTGMGTSWDAQPDHCSNWGNSVSGNGVVGSSSSTSGALLNNLNVACTSDLKFYCAEQ</sequence>
<name>A0A4R8MTP4_LEPME</name>
<dbReference type="InterPro" id="IPR011448">
    <property type="entry name" value="DUF1554"/>
</dbReference>
<dbReference type="RefSeq" id="WP_004786537.1">
    <property type="nucleotide sequence ID" value="NZ_SORO01000001.1"/>
</dbReference>
<dbReference type="EMBL" id="SORO01000001">
    <property type="protein sequence ID" value="TDY72634.1"/>
    <property type="molecule type" value="Genomic_DNA"/>
</dbReference>
<dbReference type="Proteomes" id="UP000294684">
    <property type="component" value="Unassembled WGS sequence"/>
</dbReference>
<keyword evidence="3" id="KW-1185">Reference proteome</keyword>
<organism evidence="2 3">
    <name type="scientific">Leptospira meyeri</name>
    <dbReference type="NCBI Taxonomy" id="29508"/>
    <lineage>
        <taxon>Bacteria</taxon>
        <taxon>Pseudomonadati</taxon>
        <taxon>Spirochaetota</taxon>
        <taxon>Spirochaetia</taxon>
        <taxon>Leptospirales</taxon>
        <taxon>Leptospiraceae</taxon>
        <taxon>Leptospira</taxon>
    </lineage>
</organism>
<protein>
    <submittedName>
        <fullName evidence="2">Uncharacterized protein DUF1554</fullName>
    </submittedName>
</protein>
<comment type="caution">
    <text evidence="2">The sequence shown here is derived from an EMBL/GenBank/DDBJ whole genome shotgun (WGS) entry which is preliminary data.</text>
</comment>
<evidence type="ECO:0000259" key="1">
    <source>
        <dbReference type="Pfam" id="PF07588"/>
    </source>
</evidence>
<evidence type="ECO:0000313" key="2">
    <source>
        <dbReference type="EMBL" id="TDY72634.1"/>
    </source>
</evidence>
<dbReference type="GeneID" id="79826950"/>
<dbReference type="OrthoDB" id="345734at2"/>
<dbReference type="STRING" id="1193051.LEP1GSC017_2316"/>
<proteinExistence type="predicted"/>
<accession>A0A4R8MTP4</accession>
<dbReference type="Gene3D" id="3.10.100.10">
    <property type="entry name" value="Mannose-Binding Protein A, subunit A"/>
    <property type="match status" value="1"/>
</dbReference>